<accession>A0A1S1N740</accession>
<dbReference type="GO" id="GO:0051536">
    <property type="term" value="F:iron-sulfur cluster binding"/>
    <property type="evidence" value="ECO:0007669"/>
    <property type="project" value="InterPro"/>
</dbReference>
<feature type="domain" description="2Fe-2S ferredoxin-type" evidence="3">
    <location>
        <begin position="242"/>
        <end position="338"/>
    </location>
</feature>
<evidence type="ECO:0000313" key="5">
    <source>
        <dbReference type="Proteomes" id="UP000180253"/>
    </source>
</evidence>
<organism evidence="4 5">
    <name type="scientific">Pseudoalteromonas byunsanensis</name>
    <dbReference type="NCBI Taxonomy" id="327939"/>
    <lineage>
        <taxon>Bacteria</taxon>
        <taxon>Pseudomonadati</taxon>
        <taxon>Pseudomonadota</taxon>
        <taxon>Gammaproteobacteria</taxon>
        <taxon>Alteromonadales</taxon>
        <taxon>Pseudoalteromonadaceae</taxon>
        <taxon>Pseudoalteromonas</taxon>
    </lineage>
</organism>
<evidence type="ECO:0000256" key="1">
    <source>
        <dbReference type="ARBA" id="ARBA00023075"/>
    </source>
</evidence>
<feature type="transmembrane region" description="Helical" evidence="2">
    <location>
        <begin position="12"/>
        <end position="30"/>
    </location>
</feature>
<dbReference type="PANTHER" id="PTHR34219">
    <property type="entry name" value="IRON-REGULATED INNER MEMBRANE PROTEIN-RELATED"/>
    <property type="match status" value="1"/>
</dbReference>
<keyword evidence="5" id="KW-1185">Reference proteome</keyword>
<dbReference type="InterPro" id="IPR001041">
    <property type="entry name" value="2Fe-2S_ferredoxin-type"/>
</dbReference>
<dbReference type="InterPro" id="IPR036010">
    <property type="entry name" value="2Fe-2S_ferredoxin-like_sf"/>
</dbReference>
<evidence type="ECO:0000259" key="3">
    <source>
        <dbReference type="PROSITE" id="PS51085"/>
    </source>
</evidence>
<dbReference type="Pfam" id="PF00111">
    <property type="entry name" value="Fer2"/>
    <property type="match status" value="1"/>
</dbReference>
<gene>
    <name evidence="4" type="ORF">BIW53_10555</name>
</gene>
<dbReference type="Pfam" id="PF03929">
    <property type="entry name" value="PepSY_TM"/>
    <property type="match status" value="1"/>
</dbReference>
<dbReference type="STRING" id="327939.BIW53_10555"/>
<keyword evidence="2" id="KW-0472">Membrane</keyword>
<dbReference type="Pfam" id="PF03413">
    <property type="entry name" value="PepSY"/>
    <property type="match status" value="1"/>
</dbReference>
<dbReference type="Proteomes" id="UP000180253">
    <property type="component" value="Unassembled WGS sequence"/>
</dbReference>
<comment type="caution">
    <text evidence="4">The sequence shown here is derived from an EMBL/GenBank/DDBJ whole genome shotgun (WGS) entry which is preliminary data.</text>
</comment>
<dbReference type="InterPro" id="IPR025711">
    <property type="entry name" value="PepSY"/>
</dbReference>
<dbReference type="EMBL" id="MNAN01000031">
    <property type="protein sequence ID" value="OHU95159.1"/>
    <property type="molecule type" value="Genomic_DNA"/>
</dbReference>
<dbReference type="InterPro" id="IPR005625">
    <property type="entry name" value="PepSY-ass_TM"/>
</dbReference>
<evidence type="ECO:0000313" key="4">
    <source>
        <dbReference type="EMBL" id="OHU95159.1"/>
    </source>
</evidence>
<dbReference type="AlphaFoldDB" id="A0A1S1N740"/>
<keyword evidence="1" id="KW-0830">Ubiquinone</keyword>
<dbReference type="RefSeq" id="WP_070991844.1">
    <property type="nucleotide sequence ID" value="NZ_CBCSHD010000002.1"/>
</dbReference>
<dbReference type="PROSITE" id="PS51085">
    <property type="entry name" value="2FE2S_FER_2"/>
    <property type="match status" value="1"/>
</dbReference>
<reference evidence="4 5" key="1">
    <citation type="submission" date="2016-10" db="EMBL/GenBank/DDBJ databases">
        <title>Pseudoalteromonas amylolytica sp. nov., isolated from the surface seawater.</title>
        <authorList>
            <person name="Wu Y.-H."/>
            <person name="Cheng H."/>
            <person name="Jin X.-B."/>
            <person name="Wang C.-S."/>
            <person name="Xu X.-W."/>
        </authorList>
    </citation>
    <scope>NUCLEOTIDE SEQUENCE [LARGE SCALE GENOMIC DNA]</scope>
    <source>
        <strain evidence="4 5">JCM 12483</strain>
    </source>
</reference>
<keyword evidence="2" id="KW-0812">Transmembrane</keyword>
<feature type="transmembrane region" description="Helical" evidence="2">
    <location>
        <begin position="203"/>
        <end position="225"/>
    </location>
</feature>
<dbReference type="InterPro" id="IPR012675">
    <property type="entry name" value="Beta-grasp_dom_sf"/>
</dbReference>
<sequence length="342" mass="38082">MFKLNTSLHKWLSLLVGIQLLIWLGTGLYFNLMDHQKASGAVHLRPVNHNASTSPTQLIPFDQLAFDGAKQIKLLWILGHPYYQLTFESGPHAYQHKSVTLVDAKSGAVRPLSETLVRTIAVKSYDGAVNIISANLLTPPIDELPREENPVWQVKFDDANNTNVYIDANSGAVLAHVNDDRRLKDLMLMLHFMDYFNTGGFNHWLIIVFAIASLLLSMTGITWLVERFKSGQLRIMLKPSSQQVTVTEQSSQQSNTLTLKAQQPLFDALAQHNVLLPSNCGGGGTCGMCRIHSEQPLKITEAEQARLSKSKLDEGYRLACQHMAGEVTHITVRTQKKSAKAQ</sequence>
<dbReference type="SUPFAM" id="SSF54292">
    <property type="entry name" value="2Fe-2S ferredoxin-like"/>
    <property type="match status" value="1"/>
</dbReference>
<keyword evidence="2" id="KW-1133">Transmembrane helix</keyword>
<dbReference type="OrthoDB" id="9806195at2"/>
<protein>
    <recommendedName>
        <fullName evidence="3">2Fe-2S ferredoxin-type domain-containing protein</fullName>
    </recommendedName>
</protein>
<name>A0A1S1N740_9GAMM</name>
<evidence type="ECO:0000256" key="2">
    <source>
        <dbReference type="SAM" id="Phobius"/>
    </source>
</evidence>
<dbReference type="PANTHER" id="PTHR34219:SF1">
    <property type="entry name" value="PEPSY DOMAIN-CONTAINING PROTEIN"/>
    <property type="match status" value="1"/>
</dbReference>
<proteinExistence type="predicted"/>
<dbReference type="Gene3D" id="3.10.20.30">
    <property type="match status" value="1"/>
</dbReference>